<sequence length="279" mass="30622">MAQKVAVVTGSNKGIGYGIVNKLFSVFDGIIYLTARSEELGLKAVQELQETNKDARDKVHFHQLDITSVESIRRLADHIKKNHGGLDILINNAGMAFKVNDITPFGDQAEITAQTNFFGTINVCNALFPLLRDHARVVNVSSRAGMLESVKNNEIRHNLISPNATIETVSDILSDFIKNAKQNSHQDNGYPNSAYGMSKVALTAATLIQQRLFDEKSTKDIIVNACCPGYIKTDMSSNKGPGTIEQGADTPVYLATLEPNAKSPRGEFVAERKILKWKC</sequence>
<dbReference type="Proteomes" id="UP000663860">
    <property type="component" value="Unassembled WGS sequence"/>
</dbReference>
<proteinExistence type="inferred from homology"/>
<evidence type="ECO:0000313" key="6">
    <source>
        <dbReference type="EMBL" id="CAF3509942.1"/>
    </source>
</evidence>
<dbReference type="PANTHER" id="PTHR43963:SF6">
    <property type="entry name" value="CHAIN DEHYDROGENASE FAMILY PROTEIN, PUTATIVE (AFU_ORTHOLOGUE AFUA_3G15350)-RELATED"/>
    <property type="match status" value="1"/>
</dbReference>
<dbReference type="PRINTS" id="PR00081">
    <property type="entry name" value="GDHRDH"/>
</dbReference>
<organism evidence="6 7">
    <name type="scientific">Adineta steineri</name>
    <dbReference type="NCBI Taxonomy" id="433720"/>
    <lineage>
        <taxon>Eukaryota</taxon>
        <taxon>Metazoa</taxon>
        <taxon>Spiralia</taxon>
        <taxon>Gnathifera</taxon>
        <taxon>Rotifera</taxon>
        <taxon>Eurotatoria</taxon>
        <taxon>Bdelloidea</taxon>
        <taxon>Adinetida</taxon>
        <taxon>Adinetidae</taxon>
        <taxon>Adineta</taxon>
    </lineage>
</organism>
<reference evidence="6" key="1">
    <citation type="submission" date="2021-02" db="EMBL/GenBank/DDBJ databases">
        <authorList>
            <person name="Nowell W R."/>
        </authorList>
    </citation>
    <scope>NUCLEOTIDE SEQUENCE</scope>
</reference>
<dbReference type="SUPFAM" id="SSF51735">
    <property type="entry name" value="NAD(P)-binding Rossmann-fold domains"/>
    <property type="match status" value="1"/>
</dbReference>
<comment type="similarity">
    <text evidence="1">Belongs to the short-chain dehydrogenases/reductases (SDR) family.</text>
</comment>
<dbReference type="Pfam" id="PF00106">
    <property type="entry name" value="adh_short"/>
    <property type="match status" value="1"/>
</dbReference>
<evidence type="ECO:0000256" key="1">
    <source>
        <dbReference type="ARBA" id="ARBA00006484"/>
    </source>
</evidence>
<dbReference type="AlphaFoldDB" id="A0A818HLG8"/>
<dbReference type="EMBL" id="CAJOBB010000012">
    <property type="protein sequence ID" value="CAF3509942.1"/>
    <property type="molecule type" value="Genomic_DNA"/>
</dbReference>
<evidence type="ECO:0000256" key="3">
    <source>
        <dbReference type="ARBA" id="ARBA00023002"/>
    </source>
</evidence>
<keyword evidence="2" id="KW-0521">NADP</keyword>
<dbReference type="GO" id="GO:0004090">
    <property type="term" value="F:carbonyl reductase (NADPH) activity"/>
    <property type="evidence" value="ECO:0007669"/>
    <property type="project" value="UniProtKB-EC"/>
</dbReference>
<accession>A0A818HLG8</accession>
<protein>
    <recommendedName>
        <fullName evidence="4">carbonyl reductase (NADPH)</fullName>
        <ecNumber evidence="4">1.1.1.184</ecNumber>
    </recommendedName>
</protein>
<evidence type="ECO:0000313" key="7">
    <source>
        <dbReference type="Proteomes" id="UP000663868"/>
    </source>
</evidence>
<dbReference type="PANTHER" id="PTHR43963">
    <property type="entry name" value="CARBONYL REDUCTASE 1-RELATED"/>
    <property type="match status" value="1"/>
</dbReference>
<dbReference type="CDD" id="cd05324">
    <property type="entry name" value="carb_red_PTCR-like_SDR_c"/>
    <property type="match status" value="1"/>
</dbReference>
<dbReference type="InterPro" id="IPR036291">
    <property type="entry name" value="NAD(P)-bd_dom_sf"/>
</dbReference>
<evidence type="ECO:0000256" key="4">
    <source>
        <dbReference type="ARBA" id="ARBA00026118"/>
    </source>
</evidence>
<dbReference type="EMBL" id="CAJNOE010000326">
    <property type="protein sequence ID" value="CAF1150482.1"/>
    <property type="molecule type" value="Genomic_DNA"/>
</dbReference>
<keyword evidence="3" id="KW-0560">Oxidoreductase</keyword>
<name>A0A818HLG8_9BILA</name>
<dbReference type="InterPro" id="IPR045313">
    <property type="entry name" value="CBR1-like"/>
</dbReference>
<dbReference type="EC" id="1.1.1.184" evidence="4"/>
<dbReference type="Proteomes" id="UP000663868">
    <property type="component" value="Unassembled WGS sequence"/>
</dbReference>
<gene>
    <name evidence="5" type="ORF">IZO911_LOCUS25742</name>
    <name evidence="6" type="ORF">KXQ929_LOCUS553</name>
</gene>
<dbReference type="InterPro" id="IPR002347">
    <property type="entry name" value="SDR_fam"/>
</dbReference>
<dbReference type="Gene3D" id="3.40.50.720">
    <property type="entry name" value="NAD(P)-binding Rossmann-like Domain"/>
    <property type="match status" value="1"/>
</dbReference>
<evidence type="ECO:0000313" key="5">
    <source>
        <dbReference type="EMBL" id="CAF1150482.1"/>
    </source>
</evidence>
<comment type="caution">
    <text evidence="6">The sequence shown here is derived from an EMBL/GenBank/DDBJ whole genome shotgun (WGS) entry which is preliminary data.</text>
</comment>
<evidence type="ECO:0000256" key="2">
    <source>
        <dbReference type="ARBA" id="ARBA00022857"/>
    </source>
</evidence>